<dbReference type="Proteomes" id="UP000838672">
    <property type="component" value="Unassembled WGS sequence"/>
</dbReference>
<comment type="caution">
    <text evidence="1">The sequence shown here is derived from an EMBL/GenBank/DDBJ whole genome shotgun (WGS) entry which is preliminary data.</text>
</comment>
<proteinExistence type="predicted"/>
<reference evidence="1" key="1">
    <citation type="submission" date="2021-11" db="EMBL/GenBank/DDBJ databases">
        <authorList>
            <person name="Rodrigo-Torres L."/>
            <person name="Arahal R. D."/>
            <person name="Lucena T."/>
        </authorList>
    </citation>
    <scope>NUCLEOTIDE SEQUENCE</scope>
    <source>
        <strain evidence="1">CECT 7929</strain>
    </source>
</reference>
<accession>A0ABM8ZXN3</accession>
<evidence type="ECO:0000313" key="2">
    <source>
        <dbReference type="Proteomes" id="UP000838672"/>
    </source>
</evidence>
<dbReference type="RefSeq" id="WP_237468377.1">
    <property type="nucleotide sequence ID" value="NZ_CAKLDI010000002.1"/>
</dbReference>
<dbReference type="EMBL" id="CAKLDI010000002">
    <property type="protein sequence ID" value="CAH0535479.1"/>
    <property type="molecule type" value="Genomic_DNA"/>
</dbReference>
<name>A0ABM8ZXN3_9VIBR</name>
<sequence>MLIHTYRIALFNHCQESVEFKIISTKSRDEAELMTLLENDPRCQPFLSSHNKQTKAWLCDSDQFPSWSHEQDYLIQF</sequence>
<organism evidence="1 2">
    <name type="scientific">Vibrio stylophorae</name>
    <dbReference type="NCBI Taxonomy" id="659351"/>
    <lineage>
        <taxon>Bacteria</taxon>
        <taxon>Pseudomonadati</taxon>
        <taxon>Pseudomonadota</taxon>
        <taxon>Gammaproteobacteria</taxon>
        <taxon>Vibrionales</taxon>
        <taxon>Vibrionaceae</taxon>
        <taxon>Vibrio</taxon>
    </lineage>
</organism>
<protein>
    <submittedName>
        <fullName evidence="1">Uncharacterized protein</fullName>
    </submittedName>
</protein>
<keyword evidence="2" id="KW-1185">Reference proteome</keyword>
<evidence type="ECO:0000313" key="1">
    <source>
        <dbReference type="EMBL" id="CAH0535479.1"/>
    </source>
</evidence>
<gene>
    <name evidence="1" type="ORF">VST7929_03053</name>
</gene>